<dbReference type="EMBL" id="LS398110">
    <property type="protein sequence ID" value="SPP96959.1"/>
    <property type="molecule type" value="Genomic_DNA"/>
</dbReference>
<dbReference type="KEGG" id="bvz:BRAD3257_6034"/>
<dbReference type="Pfam" id="PF06568">
    <property type="entry name" value="YjiS-like"/>
    <property type="match status" value="1"/>
</dbReference>
<protein>
    <recommendedName>
        <fullName evidence="1">YjiS-like domain-containing protein</fullName>
    </recommendedName>
</protein>
<dbReference type="Proteomes" id="UP000246085">
    <property type="component" value="Chromosome BRAD3257"/>
</dbReference>
<sequence>MITLTLLMFATRQIRSLLSWVRSCAESLTAYHDRREAVRIIGGLDDHMLRDIGLSRDQTGRAARDRVPAELGDAAVRHPRSFC</sequence>
<gene>
    <name evidence="2" type="ORF">BRAD3257_6034</name>
</gene>
<name>A0A2U3Q6N0_9BRAD</name>
<proteinExistence type="predicted"/>
<evidence type="ECO:0000313" key="2">
    <source>
        <dbReference type="EMBL" id="SPP96959.1"/>
    </source>
</evidence>
<evidence type="ECO:0000259" key="1">
    <source>
        <dbReference type="Pfam" id="PF06568"/>
    </source>
</evidence>
<feature type="domain" description="YjiS-like" evidence="1">
    <location>
        <begin position="25"/>
        <end position="58"/>
    </location>
</feature>
<reference evidence="2 3" key="1">
    <citation type="submission" date="2018-03" db="EMBL/GenBank/DDBJ databases">
        <authorList>
            <person name="Gully D."/>
        </authorList>
    </citation>
    <scope>NUCLEOTIDE SEQUENCE [LARGE SCALE GENOMIC DNA]</scope>
    <source>
        <strain evidence="2">ORS3257</strain>
    </source>
</reference>
<dbReference type="RefSeq" id="WP_430648801.1">
    <property type="nucleotide sequence ID" value="NZ_LS398110.1"/>
</dbReference>
<evidence type="ECO:0000313" key="3">
    <source>
        <dbReference type="Proteomes" id="UP000246085"/>
    </source>
</evidence>
<dbReference type="InterPro" id="IPR009506">
    <property type="entry name" value="YjiS-like"/>
</dbReference>
<dbReference type="AlphaFoldDB" id="A0A2U3Q6N0"/>
<accession>A0A2U3Q6N0</accession>
<organism evidence="2 3">
    <name type="scientific">Bradyrhizobium vignae</name>
    <dbReference type="NCBI Taxonomy" id="1549949"/>
    <lineage>
        <taxon>Bacteria</taxon>
        <taxon>Pseudomonadati</taxon>
        <taxon>Pseudomonadota</taxon>
        <taxon>Alphaproteobacteria</taxon>
        <taxon>Hyphomicrobiales</taxon>
        <taxon>Nitrobacteraceae</taxon>
        <taxon>Bradyrhizobium</taxon>
    </lineage>
</organism>